<protein>
    <submittedName>
        <fullName evidence="2">DUF4190 domain-containing protein</fullName>
    </submittedName>
</protein>
<dbReference type="InterPro" id="IPR011655">
    <property type="entry name" value="MpPF26"/>
</dbReference>
<dbReference type="OrthoDB" id="1099888at2"/>
<keyword evidence="1" id="KW-0812">Transmembrane</keyword>
<dbReference type="Pfam" id="PF07666">
    <property type="entry name" value="MpPF26"/>
    <property type="match status" value="1"/>
</dbReference>
<keyword evidence="1" id="KW-0472">Membrane</keyword>
<keyword evidence="3" id="KW-1185">Reference proteome</keyword>
<dbReference type="EMBL" id="SDDZ01000002">
    <property type="protein sequence ID" value="RXJ51395.1"/>
    <property type="molecule type" value="Genomic_DNA"/>
</dbReference>
<dbReference type="NCBIfam" id="NF040945">
    <property type="entry name" value="CCC_membrane"/>
    <property type="match status" value="1"/>
</dbReference>
<proteinExistence type="predicted"/>
<organism evidence="2 3">
    <name type="scientific">Gelidibacter gilvus</name>
    <dbReference type="NCBI Taxonomy" id="59602"/>
    <lineage>
        <taxon>Bacteria</taxon>
        <taxon>Pseudomonadati</taxon>
        <taxon>Bacteroidota</taxon>
        <taxon>Flavobacteriia</taxon>
        <taxon>Flavobacteriales</taxon>
        <taxon>Flavobacteriaceae</taxon>
        <taxon>Gelidibacter</taxon>
    </lineage>
</organism>
<feature type="transmembrane region" description="Helical" evidence="1">
    <location>
        <begin position="12"/>
        <end position="41"/>
    </location>
</feature>
<evidence type="ECO:0000313" key="3">
    <source>
        <dbReference type="Proteomes" id="UP000289792"/>
    </source>
</evidence>
<evidence type="ECO:0000256" key="1">
    <source>
        <dbReference type="SAM" id="Phobius"/>
    </source>
</evidence>
<dbReference type="RefSeq" id="WP_129016393.1">
    <property type="nucleotide sequence ID" value="NZ_SDDZ01000002.1"/>
</dbReference>
<name>A0A4Q0XIE2_9FLAO</name>
<keyword evidence="1" id="KW-1133">Transmembrane helix</keyword>
<accession>A0A4Q0XIE2</accession>
<evidence type="ECO:0000313" key="2">
    <source>
        <dbReference type="EMBL" id="RXJ51395.1"/>
    </source>
</evidence>
<reference evidence="2 3" key="1">
    <citation type="submission" date="2019-01" db="EMBL/GenBank/DDBJ databases">
        <title>Genome sequence of the Antarctic species Gelidibacter gilvus ACAM 158(T).</title>
        <authorList>
            <person name="Bowman J.P."/>
        </authorList>
    </citation>
    <scope>NUCLEOTIDE SEQUENCE [LARGE SCALE GENOMIC DNA]</scope>
    <source>
        <strain evidence="2 3">IC158</strain>
    </source>
</reference>
<comment type="caution">
    <text evidence="2">The sequence shown here is derived from an EMBL/GenBank/DDBJ whole genome shotgun (WGS) entry which is preliminary data.</text>
</comment>
<gene>
    <name evidence="2" type="ORF">ESZ48_05890</name>
</gene>
<dbReference type="Proteomes" id="UP000289792">
    <property type="component" value="Unassembled WGS sequence"/>
</dbReference>
<dbReference type="AlphaFoldDB" id="A0A4Q0XIE2"/>
<sequence length="111" mass="12020">MEKQQLPNSTLILVFGIISIVTCCCYGVIGLPLGIIALVLANKATALYATDPELYTGFQNVKTGKILAIIGIILNAIFLMTVIWMYVSIGADGIQEMQEEWLKGLNEGAVE</sequence>
<feature type="transmembrane region" description="Helical" evidence="1">
    <location>
        <begin position="66"/>
        <end position="87"/>
    </location>
</feature>